<protein>
    <submittedName>
        <fullName evidence="5">DUF2007 domain-containing protein</fullName>
    </submittedName>
</protein>
<evidence type="ECO:0000313" key="6">
    <source>
        <dbReference type="Proteomes" id="UP001548189"/>
    </source>
</evidence>
<keyword evidence="2" id="KW-0863">Zinc-finger</keyword>
<sequence>MIKLLSCDNPLIVHHFKNILIHNQIDCFVKNDQIYSIGGEVPVGIFWPELWIYDADLLEKAESILQVNSTQSTCVPQSESQEPCSTAEQWLCASCGESNDDNFFACWHCSQLK</sequence>
<keyword evidence="1" id="KW-0479">Metal-binding</keyword>
<accession>A0ABV2BZA7</accession>
<evidence type="ECO:0000256" key="2">
    <source>
        <dbReference type="ARBA" id="ARBA00022771"/>
    </source>
</evidence>
<dbReference type="EMBL" id="JBEVCJ010000030">
    <property type="protein sequence ID" value="MET1256882.1"/>
    <property type="molecule type" value="Genomic_DNA"/>
</dbReference>
<dbReference type="InterPro" id="IPR018551">
    <property type="entry name" value="DUF2007"/>
</dbReference>
<evidence type="ECO:0000256" key="1">
    <source>
        <dbReference type="ARBA" id="ARBA00022723"/>
    </source>
</evidence>
<feature type="domain" description="RanBP2-type" evidence="4">
    <location>
        <begin position="90"/>
        <end position="109"/>
    </location>
</feature>
<name>A0ABV2BZA7_9GAMM</name>
<evidence type="ECO:0000259" key="4">
    <source>
        <dbReference type="PROSITE" id="PS01358"/>
    </source>
</evidence>
<organism evidence="5 6">
    <name type="scientific">Aliikangiella maris</name>
    <dbReference type="NCBI Taxonomy" id="3162458"/>
    <lineage>
        <taxon>Bacteria</taxon>
        <taxon>Pseudomonadati</taxon>
        <taxon>Pseudomonadota</taxon>
        <taxon>Gammaproteobacteria</taxon>
        <taxon>Oceanospirillales</taxon>
        <taxon>Pleioneaceae</taxon>
        <taxon>Aliikangiella</taxon>
    </lineage>
</organism>
<dbReference type="InterPro" id="IPR001876">
    <property type="entry name" value="Znf_RanBP2"/>
</dbReference>
<evidence type="ECO:0000313" key="5">
    <source>
        <dbReference type="EMBL" id="MET1256882.1"/>
    </source>
</evidence>
<keyword evidence="3" id="KW-0862">Zinc</keyword>
<dbReference type="RefSeq" id="WP_353897464.1">
    <property type="nucleotide sequence ID" value="NZ_JBEVCJ010000030.1"/>
</dbReference>
<gene>
    <name evidence="5" type="ORF">ABVT43_17200</name>
</gene>
<dbReference type="Pfam" id="PF09413">
    <property type="entry name" value="DUF2007"/>
    <property type="match status" value="1"/>
</dbReference>
<comment type="caution">
    <text evidence="5">The sequence shown here is derived from an EMBL/GenBank/DDBJ whole genome shotgun (WGS) entry which is preliminary data.</text>
</comment>
<evidence type="ECO:0000256" key="3">
    <source>
        <dbReference type="ARBA" id="ARBA00022833"/>
    </source>
</evidence>
<proteinExistence type="predicted"/>
<keyword evidence="6" id="KW-1185">Reference proteome</keyword>
<dbReference type="PROSITE" id="PS01358">
    <property type="entry name" value="ZF_RANBP2_1"/>
    <property type="match status" value="1"/>
</dbReference>
<dbReference type="Proteomes" id="UP001548189">
    <property type="component" value="Unassembled WGS sequence"/>
</dbReference>
<reference evidence="5 6" key="1">
    <citation type="submission" date="2024-06" db="EMBL/GenBank/DDBJ databases">
        <authorList>
            <person name="Li F."/>
        </authorList>
    </citation>
    <scope>NUCLEOTIDE SEQUENCE [LARGE SCALE GENOMIC DNA]</scope>
    <source>
        <strain evidence="5 6">GXAS 311</strain>
    </source>
</reference>